<reference evidence="1 2" key="1">
    <citation type="journal article" date="2019" name="Nat. Ecol. Evol.">
        <title>Megaphylogeny resolves global patterns of mushroom evolution.</title>
        <authorList>
            <person name="Varga T."/>
            <person name="Krizsan K."/>
            <person name="Foldi C."/>
            <person name="Dima B."/>
            <person name="Sanchez-Garcia M."/>
            <person name="Sanchez-Ramirez S."/>
            <person name="Szollosi G.J."/>
            <person name="Szarkandi J.G."/>
            <person name="Papp V."/>
            <person name="Albert L."/>
            <person name="Andreopoulos W."/>
            <person name="Angelini C."/>
            <person name="Antonin V."/>
            <person name="Barry K.W."/>
            <person name="Bougher N.L."/>
            <person name="Buchanan P."/>
            <person name="Buyck B."/>
            <person name="Bense V."/>
            <person name="Catcheside P."/>
            <person name="Chovatia M."/>
            <person name="Cooper J."/>
            <person name="Damon W."/>
            <person name="Desjardin D."/>
            <person name="Finy P."/>
            <person name="Geml J."/>
            <person name="Haridas S."/>
            <person name="Hughes K."/>
            <person name="Justo A."/>
            <person name="Karasinski D."/>
            <person name="Kautmanova I."/>
            <person name="Kiss B."/>
            <person name="Kocsube S."/>
            <person name="Kotiranta H."/>
            <person name="LaButti K.M."/>
            <person name="Lechner B.E."/>
            <person name="Liimatainen K."/>
            <person name="Lipzen A."/>
            <person name="Lukacs Z."/>
            <person name="Mihaltcheva S."/>
            <person name="Morgado L.N."/>
            <person name="Niskanen T."/>
            <person name="Noordeloos M.E."/>
            <person name="Ohm R.A."/>
            <person name="Ortiz-Santana B."/>
            <person name="Ovrebo C."/>
            <person name="Racz N."/>
            <person name="Riley R."/>
            <person name="Savchenko A."/>
            <person name="Shiryaev A."/>
            <person name="Soop K."/>
            <person name="Spirin V."/>
            <person name="Szebenyi C."/>
            <person name="Tomsovsky M."/>
            <person name="Tulloss R.E."/>
            <person name="Uehling J."/>
            <person name="Grigoriev I.V."/>
            <person name="Vagvolgyi C."/>
            <person name="Papp T."/>
            <person name="Martin F.M."/>
            <person name="Miettinen O."/>
            <person name="Hibbett D.S."/>
            <person name="Nagy L.G."/>
        </authorList>
    </citation>
    <scope>NUCLEOTIDE SEQUENCE [LARGE SCALE GENOMIC DNA]</scope>
    <source>
        <strain evidence="1 2">FP101781</strain>
    </source>
</reference>
<protein>
    <submittedName>
        <fullName evidence="1">Uncharacterized protein</fullName>
    </submittedName>
</protein>
<accession>A0A4Y7SWZ8</accession>
<evidence type="ECO:0000313" key="2">
    <source>
        <dbReference type="Proteomes" id="UP000298030"/>
    </source>
</evidence>
<name>A0A4Y7SWZ8_COPMI</name>
<gene>
    <name evidence="1" type="ORF">FA13DRAFT_1094813</name>
</gene>
<proteinExistence type="predicted"/>
<organism evidence="1 2">
    <name type="scientific">Coprinellus micaceus</name>
    <name type="common">Glistening ink-cap mushroom</name>
    <name type="synonym">Coprinus micaceus</name>
    <dbReference type="NCBI Taxonomy" id="71717"/>
    <lineage>
        <taxon>Eukaryota</taxon>
        <taxon>Fungi</taxon>
        <taxon>Dikarya</taxon>
        <taxon>Basidiomycota</taxon>
        <taxon>Agaricomycotina</taxon>
        <taxon>Agaricomycetes</taxon>
        <taxon>Agaricomycetidae</taxon>
        <taxon>Agaricales</taxon>
        <taxon>Agaricineae</taxon>
        <taxon>Psathyrellaceae</taxon>
        <taxon>Coprinellus</taxon>
    </lineage>
</organism>
<dbReference type="EMBL" id="QPFP01000050">
    <property type="protein sequence ID" value="TEB26158.1"/>
    <property type="molecule type" value="Genomic_DNA"/>
</dbReference>
<keyword evidence="2" id="KW-1185">Reference proteome</keyword>
<evidence type="ECO:0000313" key="1">
    <source>
        <dbReference type="EMBL" id="TEB26158.1"/>
    </source>
</evidence>
<dbReference type="Proteomes" id="UP000298030">
    <property type="component" value="Unassembled WGS sequence"/>
</dbReference>
<sequence>MSGLIFPSERQYASTWINSSTRILHMSVIQEVFRLSVRGSFLEAARETSHADTPLSQLVVMFYFDRCPFLTEESLRLSTIPEFLKEWGKVKQEGGLGEVGVRRLQAAVEQFLSRSDVRLVQALFRLTDGMNVWVLARIHIPRTEDGEEDLEGGIVVGGLSSLVVETEPRDSEE</sequence>
<dbReference type="AlphaFoldDB" id="A0A4Y7SWZ8"/>
<comment type="caution">
    <text evidence="1">The sequence shown here is derived from an EMBL/GenBank/DDBJ whole genome shotgun (WGS) entry which is preliminary data.</text>
</comment>